<dbReference type="GO" id="GO:0009055">
    <property type="term" value="F:electron transfer activity"/>
    <property type="evidence" value="ECO:0007669"/>
    <property type="project" value="UniProtKB-UniRule"/>
</dbReference>
<feature type="transmembrane region" description="Helical" evidence="14">
    <location>
        <begin position="68"/>
        <end position="89"/>
    </location>
</feature>
<dbReference type="InterPro" id="IPR001709">
    <property type="entry name" value="Flavoprot_Pyr_Nucl_cyt_Rdtase"/>
</dbReference>
<dbReference type="InterPro" id="IPR001041">
    <property type="entry name" value="2Fe-2S_ferredoxin-type"/>
</dbReference>
<evidence type="ECO:0000256" key="5">
    <source>
        <dbReference type="ARBA" id="ARBA00022714"/>
    </source>
</evidence>
<dbReference type="PROSITE" id="PS00197">
    <property type="entry name" value="2FE2S_FER_1"/>
    <property type="match status" value="1"/>
</dbReference>
<dbReference type="Pfam" id="PF00970">
    <property type="entry name" value="FAD_binding_6"/>
    <property type="match status" value="1"/>
</dbReference>
<keyword evidence="14" id="KW-1003">Cell membrane</keyword>
<dbReference type="HAMAP" id="MF_01207">
    <property type="entry name" value="MsrQ"/>
    <property type="match status" value="1"/>
</dbReference>
<dbReference type="PRINTS" id="PR00371">
    <property type="entry name" value="FPNCR"/>
</dbReference>
<dbReference type="PROSITE" id="PS51384">
    <property type="entry name" value="FAD_FR"/>
    <property type="match status" value="1"/>
</dbReference>
<evidence type="ECO:0000256" key="13">
    <source>
        <dbReference type="ARBA" id="ARBA00061434"/>
    </source>
</evidence>
<dbReference type="GO" id="GO:0016491">
    <property type="term" value="F:oxidoreductase activity"/>
    <property type="evidence" value="ECO:0007669"/>
    <property type="project" value="UniProtKB-KW"/>
</dbReference>
<evidence type="ECO:0000256" key="2">
    <source>
        <dbReference type="ARBA" id="ARBA00004141"/>
    </source>
</evidence>
<keyword evidence="11" id="KW-0411">Iron-sulfur</keyword>
<dbReference type="InterPro" id="IPR012675">
    <property type="entry name" value="Beta-grasp_dom_sf"/>
</dbReference>
<dbReference type="OrthoDB" id="9801223at2"/>
<dbReference type="Gene3D" id="3.10.20.30">
    <property type="match status" value="1"/>
</dbReference>
<evidence type="ECO:0000256" key="8">
    <source>
        <dbReference type="ARBA" id="ARBA00022989"/>
    </source>
</evidence>
<reference evidence="17 18" key="1">
    <citation type="submission" date="2019-02" db="EMBL/GenBank/DDBJ databases">
        <title>Deep-cultivation of Planctomycetes and their phenomic and genomic characterization uncovers novel biology.</title>
        <authorList>
            <person name="Wiegand S."/>
            <person name="Jogler M."/>
            <person name="Boedeker C."/>
            <person name="Pinto D."/>
            <person name="Vollmers J."/>
            <person name="Rivas-Marin E."/>
            <person name="Kohn T."/>
            <person name="Peeters S.H."/>
            <person name="Heuer A."/>
            <person name="Rast P."/>
            <person name="Oberbeckmann S."/>
            <person name="Bunk B."/>
            <person name="Jeske O."/>
            <person name="Meyerdierks A."/>
            <person name="Storesund J.E."/>
            <person name="Kallscheuer N."/>
            <person name="Luecker S."/>
            <person name="Lage O.M."/>
            <person name="Pohl T."/>
            <person name="Merkel B.J."/>
            <person name="Hornburger P."/>
            <person name="Mueller R.-W."/>
            <person name="Bruemmer F."/>
            <person name="Labrenz M."/>
            <person name="Spormann A.M."/>
            <person name="Op Den Camp H."/>
            <person name="Overmann J."/>
            <person name="Amann R."/>
            <person name="Jetten M.S.M."/>
            <person name="Mascher T."/>
            <person name="Medema M.H."/>
            <person name="Devos D.P."/>
            <person name="Kaster A.-K."/>
            <person name="Ovreas L."/>
            <person name="Rohde M."/>
            <person name="Galperin M.Y."/>
            <person name="Jogler C."/>
        </authorList>
    </citation>
    <scope>NUCLEOTIDE SEQUENCE [LARGE SCALE GENOMIC DNA]</scope>
    <source>
        <strain evidence="17 18">Pla100</strain>
    </source>
</reference>
<keyword evidence="14" id="KW-0349">Heme</keyword>
<comment type="subcellular location">
    <subcellularLocation>
        <location evidence="14">Cell membrane</location>
        <topology evidence="14">Multi-pass membrane protein</topology>
    </subcellularLocation>
    <subcellularLocation>
        <location evidence="2">Membrane</location>
        <topology evidence="2">Multi-pass membrane protein</topology>
    </subcellularLocation>
</comment>
<dbReference type="GO" id="GO:0020037">
    <property type="term" value="F:heme binding"/>
    <property type="evidence" value="ECO:0007669"/>
    <property type="project" value="UniProtKB-UniRule"/>
</dbReference>
<dbReference type="GO" id="GO:0051537">
    <property type="term" value="F:2 iron, 2 sulfur cluster binding"/>
    <property type="evidence" value="ECO:0007669"/>
    <property type="project" value="UniProtKB-KW"/>
</dbReference>
<keyword evidence="14" id="KW-0288">FMN</keyword>
<dbReference type="SUPFAM" id="SSF52343">
    <property type="entry name" value="Ferredoxin reductase-like, C-terminal NADP-linked domain"/>
    <property type="match status" value="1"/>
</dbReference>
<feature type="transmembrane region" description="Helical" evidence="14">
    <location>
        <begin position="101"/>
        <end position="123"/>
    </location>
</feature>
<dbReference type="Gene3D" id="2.40.30.10">
    <property type="entry name" value="Translation factors"/>
    <property type="match status" value="1"/>
</dbReference>
<keyword evidence="12 14" id="KW-0472">Membrane</keyword>
<dbReference type="InterPro" id="IPR006058">
    <property type="entry name" value="2Fe2S_fd_BS"/>
</dbReference>
<dbReference type="SUPFAM" id="SSF63380">
    <property type="entry name" value="Riboflavin synthase domain-like"/>
    <property type="match status" value="1"/>
</dbReference>
<feature type="domain" description="2Fe-2S ferredoxin-type" evidence="15">
    <location>
        <begin position="516"/>
        <end position="601"/>
    </location>
</feature>
<dbReference type="SUPFAM" id="SSF54292">
    <property type="entry name" value="2Fe-2S ferredoxin-like"/>
    <property type="match status" value="1"/>
</dbReference>
<dbReference type="Pfam" id="PF00175">
    <property type="entry name" value="NAD_binding_1"/>
    <property type="match status" value="1"/>
</dbReference>
<evidence type="ECO:0000256" key="11">
    <source>
        <dbReference type="ARBA" id="ARBA00023014"/>
    </source>
</evidence>
<comment type="cofactor">
    <cofactor evidence="14">
        <name>heme b</name>
        <dbReference type="ChEBI" id="CHEBI:60344"/>
    </cofactor>
    <text evidence="14">Binds 1 heme b (iron(II)-protoporphyrin IX) group per subunit.</text>
</comment>
<keyword evidence="9 17" id="KW-0560">Oxidoreductase</keyword>
<dbReference type="InterPro" id="IPR050415">
    <property type="entry name" value="MRET"/>
</dbReference>
<dbReference type="RefSeq" id="WP_146581548.1">
    <property type="nucleotide sequence ID" value="NZ_SJPM01000017.1"/>
</dbReference>
<dbReference type="InterPro" id="IPR017938">
    <property type="entry name" value="Riboflavin_synthase-like_b-brl"/>
</dbReference>
<evidence type="ECO:0000256" key="1">
    <source>
        <dbReference type="ARBA" id="ARBA00001974"/>
    </source>
</evidence>
<comment type="similarity">
    <text evidence="14">Belongs to the MsrQ family.</text>
</comment>
<comment type="cofactor">
    <cofactor evidence="14">
        <name>FMN</name>
        <dbReference type="ChEBI" id="CHEBI:58210"/>
    </cofactor>
    <text evidence="14">Binds 1 FMN per subunit.</text>
</comment>
<keyword evidence="18" id="KW-1185">Reference proteome</keyword>
<protein>
    <recommendedName>
        <fullName evidence="14">Protein-methionine-sulfoxide reductase heme-binding subunit MsrQ</fullName>
    </recommendedName>
    <alternativeName>
        <fullName evidence="14">Flavocytochrome MsrQ</fullName>
    </alternativeName>
</protein>
<dbReference type="InterPro" id="IPR039261">
    <property type="entry name" value="FNR_nucleotide-bd"/>
</dbReference>
<dbReference type="PANTHER" id="PTHR47354:SF6">
    <property type="entry name" value="NADH OXIDOREDUCTASE HCR"/>
    <property type="match status" value="1"/>
</dbReference>
<evidence type="ECO:0000256" key="10">
    <source>
        <dbReference type="ARBA" id="ARBA00023004"/>
    </source>
</evidence>
<comment type="caution">
    <text evidence="17">The sequence shown here is derived from an EMBL/GenBank/DDBJ whole genome shotgun (WGS) entry which is preliminary data.</text>
</comment>
<dbReference type="Pfam" id="PF01794">
    <property type="entry name" value="Ferric_reduct"/>
    <property type="match status" value="1"/>
</dbReference>
<comment type="similarity">
    <text evidence="13">In the N-terminal section; belongs to the FAD-binding oxidoreductase type 6 family.</text>
</comment>
<dbReference type="PANTHER" id="PTHR47354">
    <property type="entry name" value="NADH OXIDOREDUCTASE HCR"/>
    <property type="match status" value="1"/>
</dbReference>
<dbReference type="PRINTS" id="PR00406">
    <property type="entry name" value="CYTB5RDTASE"/>
</dbReference>
<organism evidence="17 18">
    <name type="scientific">Neorhodopirellula pilleata</name>
    <dbReference type="NCBI Taxonomy" id="2714738"/>
    <lineage>
        <taxon>Bacteria</taxon>
        <taxon>Pseudomonadati</taxon>
        <taxon>Planctomycetota</taxon>
        <taxon>Planctomycetia</taxon>
        <taxon>Pirellulales</taxon>
        <taxon>Pirellulaceae</taxon>
        <taxon>Neorhodopirellula</taxon>
    </lineage>
</organism>
<evidence type="ECO:0000313" key="18">
    <source>
        <dbReference type="Proteomes" id="UP000316213"/>
    </source>
</evidence>
<gene>
    <name evidence="17" type="primary">hmp_6</name>
    <name evidence="14" type="synonym">msrQ</name>
    <name evidence="17" type="ORF">Pla100_54280</name>
</gene>
<feature type="transmembrane region" description="Helical" evidence="14">
    <location>
        <begin position="34"/>
        <end position="56"/>
    </location>
</feature>
<dbReference type="GO" id="GO:0046872">
    <property type="term" value="F:metal ion binding"/>
    <property type="evidence" value="ECO:0007669"/>
    <property type="project" value="UniProtKB-KW"/>
</dbReference>
<evidence type="ECO:0000259" key="15">
    <source>
        <dbReference type="PROSITE" id="PS51085"/>
    </source>
</evidence>
<comment type="subunit">
    <text evidence="14">Heterodimer of a catalytic subunit (MsrP) and a heme-binding subunit (MsrQ).</text>
</comment>
<evidence type="ECO:0000313" key="17">
    <source>
        <dbReference type="EMBL" id="TWT89499.1"/>
    </source>
</evidence>
<dbReference type="EMBL" id="SJPM01000017">
    <property type="protein sequence ID" value="TWT89499.1"/>
    <property type="molecule type" value="Genomic_DNA"/>
</dbReference>
<sequence length="601" mass="66599">MNTETAQTALPSKQSRDPLAMISKEVNAAMGDSSFLRGVVIFNGLIPIMIMLADAWRGLLGANAVNNALHITGLLSLVFLFLSLVVTPLRKITGWNQLISVRRSLGLFGFFYAILHLAIYIVFDRALDLASTIEEILSRGFLQVGSVAVLLMVPLAITSTNGMIRRMGAKRWKLLHRLAYAVVILGVLHFYMLVKSDVRQPIAFAIALTPLLGFRFVDHYRQIRQKATKAIIATATTSQSRPRPRFWRGNLRVARIFQETDHVKTFRLVTSDAAEFPFQHQAGQYLTIQLPCDGQYVRRSYTISSSPERSGYVEITVKREDHGVGSRLLHDIVLEGDELSVAAPAGRFVFDESKYDAVTLIAGGVGITPMMSIARSLTDRSWAGTIYFVFVARAQKDLIFRSELEHLASRFPNIRMLITLTESDEDPTWRDARGRLNAVGLKQFFGESTDHPALVCGPKQMMIATCDLLREIGLPEELILTEEFVSPEISQRGEDASFMLTSDQSSTGEQSSISEAVVHFSSSEVATTISADMTLLEAAEAVGIEIPFECRSGICGQCKVRCVEGDVYMPVTDALSQQERFDGFILACQASPRTTEIRIDA</sequence>
<dbReference type="InterPro" id="IPR017927">
    <property type="entry name" value="FAD-bd_FR_type"/>
</dbReference>
<feature type="transmembrane region" description="Helical" evidence="14">
    <location>
        <begin position="143"/>
        <end position="162"/>
    </location>
</feature>
<comment type="cofactor">
    <cofactor evidence="1">
        <name>FAD</name>
        <dbReference type="ChEBI" id="CHEBI:57692"/>
    </cofactor>
</comment>
<evidence type="ECO:0000256" key="9">
    <source>
        <dbReference type="ARBA" id="ARBA00023002"/>
    </source>
</evidence>
<dbReference type="GO" id="GO:0005886">
    <property type="term" value="C:plasma membrane"/>
    <property type="evidence" value="ECO:0007669"/>
    <property type="project" value="UniProtKB-SubCell"/>
</dbReference>
<evidence type="ECO:0000256" key="6">
    <source>
        <dbReference type="ARBA" id="ARBA00022723"/>
    </source>
</evidence>
<evidence type="ECO:0000256" key="14">
    <source>
        <dbReference type="HAMAP-Rule" id="MF_01207"/>
    </source>
</evidence>
<comment type="function">
    <text evidence="14">Part of the MsrPQ system that repairs oxidized cell envelope proteins containing methionine sulfoxide residues (Met-O), using respiratory chain electrons. Thus protects these proteins from oxidative-stress damage caused by reactive species of oxygen and chlorine. MsrPQ is essential for the maintenance of envelope integrity under bleach stress, rescuing a wide series of structurally unrelated cell envelope proteins from methionine oxidation. MsrQ provides electrons for reduction to the reductase catalytic subunit MsrP, using the quinone pool of the respiratory chain.</text>
</comment>
<keyword evidence="14" id="KW-0249">Electron transport</keyword>
<keyword evidence="4 14" id="KW-0812">Transmembrane</keyword>
<dbReference type="Gene3D" id="3.40.50.80">
    <property type="entry name" value="Nucleotide-binding domain of ferredoxin-NADP reductase (FNR) module"/>
    <property type="match status" value="1"/>
</dbReference>
<keyword evidence="14" id="KW-0813">Transport</keyword>
<dbReference type="InterPro" id="IPR022837">
    <property type="entry name" value="MsrQ-like"/>
</dbReference>
<dbReference type="InterPro" id="IPR013130">
    <property type="entry name" value="Fe3_Rdtase_TM_dom"/>
</dbReference>
<keyword evidence="6 14" id="KW-0479">Metal-binding</keyword>
<dbReference type="AlphaFoldDB" id="A0A5C5ZPU8"/>
<evidence type="ECO:0000256" key="7">
    <source>
        <dbReference type="ARBA" id="ARBA00022827"/>
    </source>
</evidence>
<keyword evidence="10 14" id="KW-0408">Iron</keyword>
<keyword evidence="3 14" id="KW-0285">Flavoprotein</keyword>
<feature type="transmembrane region" description="Helical" evidence="14">
    <location>
        <begin position="174"/>
        <end position="194"/>
    </location>
</feature>
<feature type="domain" description="FAD-binding FR-type" evidence="16">
    <location>
        <begin position="246"/>
        <end position="351"/>
    </location>
</feature>
<dbReference type="PROSITE" id="PS51085">
    <property type="entry name" value="2FE2S_FER_2"/>
    <property type="match status" value="1"/>
</dbReference>
<dbReference type="InterPro" id="IPR036010">
    <property type="entry name" value="2Fe-2S_ferredoxin-like_sf"/>
</dbReference>
<dbReference type="CDD" id="cd00207">
    <property type="entry name" value="fer2"/>
    <property type="match status" value="1"/>
</dbReference>
<evidence type="ECO:0000256" key="4">
    <source>
        <dbReference type="ARBA" id="ARBA00022692"/>
    </source>
</evidence>
<dbReference type="InterPro" id="IPR001433">
    <property type="entry name" value="OxRdtase_FAD/NAD-bd"/>
</dbReference>
<dbReference type="GO" id="GO:0030091">
    <property type="term" value="P:protein repair"/>
    <property type="evidence" value="ECO:0007669"/>
    <property type="project" value="UniProtKB-UniRule"/>
</dbReference>
<keyword evidence="7" id="KW-0274">FAD</keyword>
<evidence type="ECO:0000256" key="3">
    <source>
        <dbReference type="ARBA" id="ARBA00022630"/>
    </source>
</evidence>
<dbReference type="Pfam" id="PF00111">
    <property type="entry name" value="Fer2"/>
    <property type="match status" value="1"/>
</dbReference>
<evidence type="ECO:0000256" key="12">
    <source>
        <dbReference type="ARBA" id="ARBA00023136"/>
    </source>
</evidence>
<proteinExistence type="inferred from homology"/>
<dbReference type="InterPro" id="IPR008333">
    <property type="entry name" value="Cbr1-like_FAD-bd_dom"/>
</dbReference>
<accession>A0A5C5ZPU8</accession>
<keyword evidence="5" id="KW-0001">2Fe-2S</keyword>
<keyword evidence="8 14" id="KW-1133">Transmembrane helix</keyword>
<name>A0A5C5ZPU8_9BACT</name>
<dbReference type="GO" id="GO:0010181">
    <property type="term" value="F:FMN binding"/>
    <property type="evidence" value="ECO:0007669"/>
    <property type="project" value="UniProtKB-UniRule"/>
</dbReference>
<dbReference type="Proteomes" id="UP000316213">
    <property type="component" value="Unassembled WGS sequence"/>
</dbReference>
<comment type="caution">
    <text evidence="14">Lacks conserved residue(s) required for the propagation of feature annotation.</text>
</comment>
<evidence type="ECO:0000259" key="16">
    <source>
        <dbReference type="PROSITE" id="PS51384"/>
    </source>
</evidence>